<evidence type="ECO:0000256" key="6">
    <source>
        <dbReference type="ARBA" id="ARBA00022793"/>
    </source>
</evidence>
<evidence type="ECO:0000256" key="8">
    <source>
        <dbReference type="ARBA" id="ARBA00022898"/>
    </source>
</evidence>
<dbReference type="InterPro" id="IPR029066">
    <property type="entry name" value="PLP-binding_barrel"/>
</dbReference>
<gene>
    <name evidence="12" type="primary">speA</name>
    <name evidence="18" type="ORF">FHS30_000790</name>
</gene>
<evidence type="ECO:0000256" key="13">
    <source>
        <dbReference type="PIRSR" id="PIRSR001336-50"/>
    </source>
</evidence>
<evidence type="ECO:0000256" key="9">
    <source>
        <dbReference type="ARBA" id="ARBA00023066"/>
    </source>
</evidence>
<feature type="domain" description="Orn/DAP/Arg decarboxylase 2 N-terminal" evidence="15">
    <location>
        <begin position="83"/>
        <end position="342"/>
    </location>
</feature>
<keyword evidence="9 12" id="KW-0745">Spermidine biosynthesis</keyword>
<dbReference type="PANTHER" id="PTHR43295">
    <property type="entry name" value="ARGININE DECARBOXYLASE"/>
    <property type="match status" value="1"/>
</dbReference>
<dbReference type="PROSITE" id="PS00879">
    <property type="entry name" value="ODR_DC_2_2"/>
    <property type="match status" value="1"/>
</dbReference>
<protein>
    <recommendedName>
        <fullName evidence="12">Biosynthetic arginine decarboxylase</fullName>
        <shortName evidence="12">ADC</shortName>
        <ecNumber evidence="12">4.1.1.19</ecNumber>
    </recommendedName>
</protein>
<dbReference type="Proteomes" id="UP000559987">
    <property type="component" value="Unassembled WGS sequence"/>
</dbReference>
<dbReference type="SUPFAM" id="SSF51419">
    <property type="entry name" value="PLP-binding barrel"/>
    <property type="match status" value="1"/>
</dbReference>
<evidence type="ECO:0000256" key="4">
    <source>
        <dbReference type="ARBA" id="ARBA00008357"/>
    </source>
</evidence>
<dbReference type="GO" id="GO:0008295">
    <property type="term" value="P:spermidine biosynthetic process"/>
    <property type="evidence" value="ECO:0007669"/>
    <property type="project" value="UniProtKB-UniRule"/>
</dbReference>
<dbReference type="InterPro" id="IPR041128">
    <property type="entry name" value="Arg_decarbox_C"/>
</dbReference>
<dbReference type="InterPro" id="IPR002985">
    <property type="entry name" value="Arg_decrbxlase"/>
</dbReference>
<feature type="domain" description="Arginine decarboxylase helical bundle" evidence="16">
    <location>
        <begin position="368"/>
        <end position="450"/>
    </location>
</feature>
<keyword evidence="10 12" id="KW-0620">Polyamine biosynthesis</keyword>
<dbReference type="PRINTS" id="PR01180">
    <property type="entry name" value="ARGDCRBXLASE"/>
</dbReference>
<dbReference type="Gene3D" id="3.20.20.10">
    <property type="entry name" value="Alanine racemase"/>
    <property type="match status" value="1"/>
</dbReference>
<dbReference type="AlphaFoldDB" id="A0A839UHV8"/>
<dbReference type="GO" id="GO:0008792">
    <property type="term" value="F:arginine decarboxylase activity"/>
    <property type="evidence" value="ECO:0007669"/>
    <property type="project" value="UniProtKB-UniRule"/>
</dbReference>
<dbReference type="Pfam" id="PF02784">
    <property type="entry name" value="Orn_Arg_deC_N"/>
    <property type="match status" value="1"/>
</dbReference>
<reference evidence="18 19" key="1">
    <citation type="submission" date="2020-08" db="EMBL/GenBank/DDBJ databases">
        <title>Genomic Encyclopedia of Type Strains, Phase III (KMG-III): the genomes of soil and plant-associated and newly described type strains.</title>
        <authorList>
            <person name="Whitman W."/>
        </authorList>
    </citation>
    <scope>NUCLEOTIDE SEQUENCE [LARGE SCALE GENOMIC DNA]</scope>
    <source>
        <strain evidence="18 19">CECT 8571</strain>
    </source>
</reference>
<evidence type="ECO:0000259" key="15">
    <source>
        <dbReference type="Pfam" id="PF02784"/>
    </source>
</evidence>
<dbReference type="CDD" id="cd06830">
    <property type="entry name" value="PLPDE_III_ADC"/>
    <property type="match status" value="1"/>
</dbReference>
<dbReference type="NCBIfam" id="NF003763">
    <property type="entry name" value="PRK05354.1"/>
    <property type="match status" value="1"/>
</dbReference>
<dbReference type="GO" id="GO:0033388">
    <property type="term" value="P:putrescine biosynthetic process from arginine"/>
    <property type="evidence" value="ECO:0007669"/>
    <property type="project" value="UniProtKB-ARBA"/>
</dbReference>
<feature type="modified residue" description="N6-(pyridoxal phosphate)lysine" evidence="12 13">
    <location>
        <position position="100"/>
    </location>
</feature>
<comment type="cofactor">
    <cofactor evidence="2 12">
        <name>Mg(2+)</name>
        <dbReference type="ChEBI" id="CHEBI:18420"/>
    </cofactor>
</comment>
<comment type="function">
    <text evidence="3 12">Catalyzes the biosynthesis of agmatine from arginine.</text>
</comment>
<dbReference type="PANTHER" id="PTHR43295:SF9">
    <property type="entry name" value="BIOSYNTHETIC ARGININE DECARBOXYLASE"/>
    <property type="match status" value="1"/>
</dbReference>
<keyword evidence="11 12" id="KW-0456">Lyase</keyword>
<dbReference type="InterPro" id="IPR009006">
    <property type="entry name" value="Ala_racemase/Decarboxylase_C"/>
</dbReference>
<evidence type="ECO:0000256" key="11">
    <source>
        <dbReference type="ARBA" id="ARBA00023239"/>
    </source>
</evidence>
<evidence type="ECO:0000259" key="16">
    <source>
        <dbReference type="Pfam" id="PF17810"/>
    </source>
</evidence>
<dbReference type="EC" id="4.1.1.19" evidence="12"/>
<evidence type="ECO:0000256" key="2">
    <source>
        <dbReference type="ARBA" id="ARBA00001946"/>
    </source>
</evidence>
<dbReference type="InterPro" id="IPR000183">
    <property type="entry name" value="Orn/DAP/Arg_de-COase"/>
</dbReference>
<organism evidence="18 19">
    <name type="scientific">Simiduia aestuariiviva</name>
    <dbReference type="NCBI Taxonomy" id="1510459"/>
    <lineage>
        <taxon>Bacteria</taxon>
        <taxon>Pseudomonadati</taxon>
        <taxon>Pseudomonadota</taxon>
        <taxon>Gammaproteobacteria</taxon>
        <taxon>Cellvibrionales</taxon>
        <taxon>Cellvibrionaceae</taxon>
        <taxon>Simiduia</taxon>
    </lineage>
</organism>
<evidence type="ECO:0000256" key="12">
    <source>
        <dbReference type="HAMAP-Rule" id="MF_01417"/>
    </source>
</evidence>
<dbReference type="NCBIfam" id="TIGR01273">
    <property type="entry name" value="speA"/>
    <property type="match status" value="1"/>
</dbReference>
<evidence type="ECO:0000256" key="7">
    <source>
        <dbReference type="ARBA" id="ARBA00022842"/>
    </source>
</evidence>
<dbReference type="PROSITE" id="PS00878">
    <property type="entry name" value="ODR_DC_2_1"/>
    <property type="match status" value="1"/>
</dbReference>
<keyword evidence="7 12" id="KW-0460">Magnesium</keyword>
<evidence type="ECO:0000313" key="18">
    <source>
        <dbReference type="EMBL" id="MBB3167614.1"/>
    </source>
</evidence>
<proteinExistence type="inferred from homology"/>
<dbReference type="InterPro" id="IPR040634">
    <property type="entry name" value="Arg_decarb_HB"/>
</dbReference>
<dbReference type="GO" id="GO:0046872">
    <property type="term" value="F:metal ion binding"/>
    <property type="evidence" value="ECO:0007669"/>
    <property type="project" value="UniProtKB-KW"/>
</dbReference>
<comment type="cofactor">
    <cofactor evidence="1 12 13">
        <name>pyridoxal 5'-phosphate</name>
        <dbReference type="ChEBI" id="CHEBI:597326"/>
    </cofactor>
</comment>
<dbReference type="HAMAP" id="MF_01417">
    <property type="entry name" value="SpeA"/>
    <property type="match status" value="1"/>
</dbReference>
<dbReference type="EMBL" id="JACHXZ010000001">
    <property type="protein sequence ID" value="MBB3167614.1"/>
    <property type="molecule type" value="Genomic_DNA"/>
</dbReference>
<keyword evidence="8 12" id="KW-0663">Pyridoxal phosphate</keyword>
<keyword evidence="6 12" id="KW-0210">Decarboxylase</keyword>
<evidence type="ECO:0000256" key="10">
    <source>
        <dbReference type="ARBA" id="ARBA00023115"/>
    </source>
</evidence>
<dbReference type="Pfam" id="PF17944">
    <property type="entry name" value="Arg_decarbox_C"/>
    <property type="match status" value="1"/>
</dbReference>
<evidence type="ECO:0000256" key="1">
    <source>
        <dbReference type="ARBA" id="ARBA00001933"/>
    </source>
</evidence>
<dbReference type="Gene3D" id="2.40.37.10">
    <property type="entry name" value="Lyase, Ornithine Decarboxylase, Chain A, domain 1"/>
    <property type="match status" value="1"/>
</dbReference>
<dbReference type="RefSeq" id="WP_183908484.1">
    <property type="nucleotide sequence ID" value="NZ_JACHXZ010000001.1"/>
</dbReference>
<dbReference type="InterPro" id="IPR022653">
    <property type="entry name" value="De-COase2_pyr-phos_BS"/>
</dbReference>
<dbReference type="PRINTS" id="PR01179">
    <property type="entry name" value="ODADCRBXLASE"/>
</dbReference>
<dbReference type="FunFam" id="3.20.20.10:FF:000001">
    <property type="entry name" value="Biosynthetic arginine decarboxylase"/>
    <property type="match status" value="1"/>
</dbReference>
<name>A0A839UHV8_9GAMM</name>
<dbReference type="Gene3D" id="1.10.287.3440">
    <property type="match status" value="1"/>
</dbReference>
<dbReference type="InterPro" id="IPR022657">
    <property type="entry name" value="De-COase2_CS"/>
</dbReference>
<sequence>MNWSIDDSRELYNITHWSDGYFDVNDAGELIARPDPDQPDHKVSLMALVEEARAKGMTTPLLVRFNDILHDRVDRLCGAFAEARARLGYEGQYRAVYPIKVNQQHDVVEQLLLYGGQERFGLEAGSKPELMAVIGLAKPGSVIVCNGYKDREYIRTALIAEHLGHQVYIVVEKMSEMNLVLEEAEKMGVNPRMGVRVRLASQGKGKWQSSGGEKSKFGLSPTQILSMVDTLRSRNKLDALQLVHYHLGSQLANIRDIQHALREAARYFAELHALGAQIQWVDVGGGLGVDYEGTTSSQSSCSTNYSMQEYANKVVTAIMDICSAHDIEHPNIISESGRAMTAHHAVLITDVIGVEETVGYKLPQPVEDHEAAILQDLWHGFKNISRRTALEIYHDALYAIGEAHSLYVHGALNLQDWARASEIYAASCVKVRDILQNNPGVHAEILDELNEKLADKVFCNFSLFQSLPDAWAIGQIFPVLPLHYLDRRPERRGILQDITCDSDGKLDKYVEGEGIEPTLPMPKVDEDKPLYLGMFMVGAYQEILGDLHNLFGDTHSMHVEFKPDGSYDILNPLMGDTVADMLSCVDFDVDQIINSYREKLAASDIDPKVQALYLEELESGMSGYSYLEE</sequence>
<keyword evidence="19" id="KW-1185">Reference proteome</keyword>
<dbReference type="GO" id="GO:0006527">
    <property type="term" value="P:L-arginine catabolic process"/>
    <property type="evidence" value="ECO:0007669"/>
    <property type="project" value="InterPro"/>
</dbReference>
<evidence type="ECO:0000259" key="17">
    <source>
        <dbReference type="Pfam" id="PF17944"/>
    </source>
</evidence>
<evidence type="ECO:0000313" key="19">
    <source>
        <dbReference type="Proteomes" id="UP000559987"/>
    </source>
</evidence>
<comment type="caution">
    <text evidence="18">The sequence shown here is derived from an EMBL/GenBank/DDBJ whole genome shotgun (WGS) entry which is preliminary data.</text>
</comment>
<dbReference type="InterPro" id="IPR022644">
    <property type="entry name" value="De-COase2_N"/>
</dbReference>
<accession>A0A839UHV8</accession>
<dbReference type="PIRSF" id="PIRSF001336">
    <property type="entry name" value="Arg_decrbxlase"/>
    <property type="match status" value="1"/>
</dbReference>
<dbReference type="Gene3D" id="1.20.58.930">
    <property type="match status" value="1"/>
</dbReference>
<evidence type="ECO:0000256" key="3">
    <source>
        <dbReference type="ARBA" id="ARBA00002257"/>
    </source>
</evidence>
<evidence type="ECO:0000256" key="14">
    <source>
        <dbReference type="PIRSR" id="PIRSR600183-50"/>
    </source>
</evidence>
<evidence type="ECO:0000256" key="5">
    <source>
        <dbReference type="ARBA" id="ARBA00022723"/>
    </source>
</evidence>
<dbReference type="Pfam" id="PF17810">
    <property type="entry name" value="Arg_decarb_HB"/>
    <property type="match status" value="1"/>
</dbReference>
<feature type="active site" description="Proton donor" evidence="14">
    <location>
        <position position="500"/>
    </location>
</feature>
<feature type="binding site" evidence="12">
    <location>
        <begin position="281"/>
        <end position="291"/>
    </location>
    <ligand>
        <name>substrate</name>
    </ligand>
</feature>
<feature type="domain" description="Arginine decarboxylase C-terminal helical" evidence="17">
    <location>
        <begin position="578"/>
        <end position="627"/>
    </location>
</feature>
<dbReference type="UniPathway" id="UPA00186">
    <property type="reaction ID" value="UER00284"/>
</dbReference>
<keyword evidence="5 12" id="KW-0479">Metal-binding</keyword>
<comment type="catalytic activity">
    <reaction evidence="12">
        <text>L-arginine + H(+) = agmatine + CO2</text>
        <dbReference type="Rhea" id="RHEA:17641"/>
        <dbReference type="ChEBI" id="CHEBI:15378"/>
        <dbReference type="ChEBI" id="CHEBI:16526"/>
        <dbReference type="ChEBI" id="CHEBI:32682"/>
        <dbReference type="ChEBI" id="CHEBI:58145"/>
        <dbReference type="EC" id="4.1.1.19"/>
    </reaction>
</comment>
<comment type="similarity">
    <text evidence="4 12">Belongs to the Orn/Lys/Arg decarboxylase class-II family. SpeA subfamily.</text>
</comment>
<comment type="pathway">
    <text evidence="12">Amine and polyamine biosynthesis; agmatine biosynthesis; agmatine from L-arginine: step 1/1.</text>
</comment>